<dbReference type="CDD" id="cd00063">
    <property type="entry name" value="FN3"/>
    <property type="match status" value="5"/>
</dbReference>
<feature type="domain" description="Fibronectin type-III" evidence="10">
    <location>
        <begin position="437"/>
        <end position="533"/>
    </location>
</feature>
<feature type="domain" description="Fibronectin type-III" evidence="10">
    <location>
        <begin position="342"/>
        <end position="436"/>
    </location>
</feature>
<sequence>MAPEIVAGPMDATYLQGDMGVLDCAAVGIPSPDIKWLKDGTTIPIIAVMHNGNSKQDHQVFISVPETMCYDAESFQEFYFTQEPIDVIVLRERPATLNCSAHGQPKPTIAWKRDGVLLDLSGDNRRAYIPEPAFHHSVLRSVRFMKVLADTIGGLSRNTLWIIIACVAGVIFIAVLVLSLVLWRRCYTRQKYTKPGFGAHVHAHTSTHPRSSGSGGARSAQMPNSNLTDYAGVIPGSRPVPSAPRDLSAVVLSSRFVKLTWRVPTNTYGPVLTYSVFYRQEGSDRERVHNVTDVATAEAEISDLLPGTPYIFRVIAYNVNGPGDTSATISIHTQPEVHLPGAPRSVRVRATSPYSMRITWQPPEFATGNVTGYRISYSEVDSDAENIVDVKLMEQQFLDLKAYTEYIFRVMASNRNGIGVSSPEIIAKTYTDTPSDTPVNVTLDVQSSTSIVVSWHPPPAGTRNGIITGYKIRYKRRGGKRGETVTTDGNRRVYALEQLQRGAPYAVRISAMTVNGTGPATDWLVAETFTNDLDESTVPGEPESIQLRATDTTITVTWAPPRDRTVMVRTYTIGYGISVPDVYEKVLDTKNQRAFTIEHLRPQSMYIVSIRANNNVGPGPPAYETIHTQKARPLLPETPLDPPHGLRAEVLSPNSVVLMWDDHTLPVKTKHAIDGRIYTIRYRTGGGRFKYQNSTDLTTVTDGLTPNTQYEFSVKVTKGRRSSAYSMVIFNVTQEDTPHTAPRDLTIVPVENNPTAINLNWQPPKVPNGQITGNHAVVLVGPAVKPQPVNSPYKKPTVIVNSTPSSAQASGSIYNKPRMSPMPVVMPRAPDGGMLPADFRPPRAEDPEKINNDAPNKSSSIEDISQEITNLESLVKDLNAITASEFEC</sequence>
<dbReference type="SMART" id="SM00060">
    <property type="entry name" value="FN3"/>
    <property type="match status" value="5"/>
</dbReference>
<dbReference type="Gene3D" id="2.60.40.10">
    <property type="entry name" value="Immunoglobulins"/>
    <property type="match status" value="8"/>
</dbReference>
<dbReference type="GeneID" id="106807342"/>
<evidence type="ECO:0000256" key="3">
    <source>
        <dbReference type="ARBA" id="ARBA00022737"/>
    </source>
</evidence>
<feature type="compositionally biased region" description="Low complexity" evidence="7">
    <location>
        <begin position="817"/>
        <end position="830"/>
    </location>
</feature>
<keyword evidence="4 8" id="KW-1133">Transmembrane helix</keyword>
<dbReference type="Proteomes" id="UP000695022">
    <property type="component" value="Unplaced"/>
</dbReference>
<dbReference type="InterPro" id="IPR050964">
    <property type="entry name" value="Striated_Muscle_Regulatory"/>
</dbReference>
<feature type="region of interest" description="Disordered" evidence="7">
    <location>
        <begin position="202"/>
        <end position="221"/>
    </location>
</feature>
<protein>
    <submittedName>
        <fullName evidence="12">Neogenin-like</fullName>
    </submittedName>
</protein>
<keyword evidence="6" id="KW-0325">Glycoprotein</keyword>
<gene>
    <name evidence="12" type="primary">LOC106807342</name>
</gene>
<organism evidence="11 12">
    <name type="scientific">Priapulus caudatus</name>
    <name type="common">Priapulid worm</name>
    <dbReference type="NCBI Taxonomy" id="37621"/>
    <lineage>
        <taxon>Eukaryota</taxon>
        <taxon>Metazoa</taxon>
        <taxon>Ecdysozoa</taxon>
        <taxon>Scalidophora</taxon>
        <taxon>Priapulida</taxon>
        <taxon>Priapulimorpha</taxon>
        <taxon>Priapulimorphida</taxon>
        <taxon>Priapulidae</taxon>
        <taxon>Priapulus</taxon>
    </lineage>
</organism>
<dbReference type="Pfam" id="PF06583">
    <property type="entry name" value="Neogenin_C"/>
    <property type="match status" value="1"/>
</dbReference>
<evidence type="ECO:0000256" key="7">
    <source>
        <dbReference type="SAM" id="MobiDB-lite"/>
    </source>
</evidence>
<dbReference type="InterPro" id="IPR007110">
    <property type="entry name" value="Ig-like_dom"/>
</dbReference>
<feature type="domain" description="Fibronectin type-III" evidence="10">
    <location>
        <begin position="538"/>
        <end position="634"/>
    </location>
</feature>
<dbReference type="PANTHER" id="PTHR13817:SF170">
    <property type="entry name" value="PROTEIN-TYROSINE-PHOSPHATASE"/>
    <property type="match status" value="1"/>
</dbReference>
<feature type="domain" description="Fibronectin type-III" evidence="10">
    <location>
        <begin position="642"/>
        <end position="736"/>
    </location>
</feature>
<keyword evidence="2 8" id="KW-0812">Transmembrane</keyword>
<feature type="region of interest" description="Disordered" evidence="7">
    <location>
        <begin position="800"/>
        <end position="864"/>
    </location>
</feature>
<dbReference type="InterPro" id="IPR036116">
    <property type="entry name" value="FN3_sf"/>
</dbReference>
<proteinExistence type="predicted"/>
<dbReference type="PROSITE" id="PS50835">
    <property type="entry name" value="IG_LIKE"/>
    <property type="match status" value="1"/>
</dbReference>
<dbReference type="RefSeq" id="XP_014665136.1">
    <property type="nucleotide sequence ID" value="XM_014809650.1"/>
</dbReference>
<comment type="subcellular location">
    <subcellularLocation>
        <location evidence="1">Membrane</location>
        <topology evidence="1">Single-pass type I membrane protein</topology>
    </subcellularLocation>
</comment>
<evidence type="ECO:0000259" key="9">
    <source>
        <dbReference type="PROSITE" id="PS50835"/>
    </source>
</evidence>
<dbReference type="InterPro" id="IPR010560">
    <property type="entry name" value="Neogenin_C"/>
</dbReference>
<evidence type="ECO:0000256" key="8">
    <source>
        <dbReference type="SAM" id="Phobius"/>
    </source>
</evidence>
<keyword evidence="5 8" id="KW-0472">Membrane</keyword>
<keyword evidence="11" id="KW-1185">Reference proteome</keyword>
<feature type="compositionally biased region" description="Polar residues" evidence="7">
    <location>
        <begin position="853"/>
        <end position="864"/>
    </location>
</feature>
<evidence type="ECO:0000256" key="4">
    <source>
        <dbReference type="ARBA" id="ARBA00022989"/>
    </source>
</evidence>
<evidence type="ECO:0000256" key="6">
    <source>
        <dbReference type="ARBA" id="ARBA00023180"/>
    </source>
</evidence>
<feature type="compositionally biased region" description="Polar residues" evidence="7">
    <location>
        <begin position="800"/>
        <end position="813"/>
    </location>
</feature>
<dbReference type="SUPFAM" id="SSF49265">
    <property type="entry name" value="Fibronectin type III"/>
    <property type="match status" value="4"/>
</dbReference>
<evidence type="ECO:0000256" key="5">
    <source>
        <dbReference type="ARBA" id="ARBA00023136"/>
    </source>
</evidence>
<dbReference type="PROSITE" id="PS50853">
    <property type="entry name" value="FN3"/>
    <property type="match status" value="5"/>
</dbReference>
<dbReference type="InterPro" id="IPR013783">
    <property type="entry name" value="Ig-like_fold"/>
</dbReference>
<accession>A0ABM1DYW5</accession>
<feature type="compositionally biased region" description="Basic and acidic residues" evidence="7">
    <location>
        <begin position="840"/>
        <end position="851"/>
    </location>
</feature>
<dbReference type="InterPro" id="IPR036179">
    <property type="entry name" value="Ig-like_dom_sf"/>
</dbReference>
<dbReference type="InterPro" id="IPR003961">
    <property type="entry name" value="FN3_dom"/>
</dbReference>
<evidence type="ECO:0000313" key="12">
    <source>
        <dbReference type="RefSeq" id="XP_014665136.1"/>
    </source>
</evidence>
<evidence type="ECO:0000256" key="1">
    <source>
        <dbReference type="ARBA" id="ARBA00004479"/>
    </source>
</evidence>
<dbReference type="PANTHER" id="PTHR13817">
    <property type="entry name" value="TITIN"/>
    <property type="match status" value="1"/>
</dbReference>
<keyword evidence="3" id="KW-0677">Repeat</keyword>
<dbReference type="SUPFAM" id="SSF48726">
    <property type="entry name" value="Immunoglobulin"/>
    <property type="match status" value="2"/>
</dbReference>
<reference evidence="12" key="1">
    <citation type="submission" date="2025-08" db="UniProtKB">
        <authorList>
            <consortium name="RefSeq"/>
        </authorList>
    </citation>
    <scope>IDENTIFICATION</scope>
</reference>
<evidence type="ECO:0000256" key="2">
    <source>
        <dbReference type="ARBA" id="ARBA00022692"/>
    </source>
</evidence>
<feature type="domain" description="Fibronectin type-III" evidence="10">
    <location>
        <begin position="243"/>
        <end position="336"/>
    </location>
</feature>
<dbReference type="Pfam" id="PF07679">
    <property type="entry name" value="I-set"/>
    <property type="match status" value="1"/>
</dbReference>
<dbReference type="Pfam" id="PF00041">
    <property type="entry name" value="fn3"/>
    <property type="match status" value="5"/>
</dbReference>
<evidence type="ECO:0000313" key="11">
    <source>
        <dbReference type="Proteomes" id="UP000695022"/>
    </source>
</evidence>
<feature type="domain" description="Ig-like" evidence="9">
    <location>
        <begin position="3"/>
        <end position="110"/>
    </location>
</feature>
<evidence type="ECO:0000259" key="10">
    <source>
        <dbReference type="PROSITE" id="PS50853"/>
    </source>
</evidence>
<dbReference type="InterPro" id="IPR013098">
    <property type="entry name" value="Ig_I-set"/>
</dbReference>
<feature type="transmembrane region" description="Helical" evidence="8">
    <location>
        <begin position="160"/>
        <end position="183"/>
    </location>
</feature>
<name>A0ABM1DYW5_PRICU</name>